<reference evidence="2 3" key="1">
    <citation type="journal article" date="2021" name="BMC Genomics">
        <title>Datura genome reveals duplications of psychoactive alkaloid biosynthetic genes and high mutation rate following tissue culture.</title>
        <authorList>
            <person name="Rajewski A."/>
            <person name="Carter-House D."/>
            <person name="Stajich J."/>
            <person name="Litt A."/>
        </authorList>
    </citation>
    <scope>NUCLEOTIDE SEQUENCE [LARGE SCALE GENOMIC DNA]</scope>
    <source>
        <strain evidence="2">AR-01</strain>
    </source>
</reference>
<evidence type="ECO:0000256" key="1">
    <source>
        <dbReference type="SAM" id="MobiDB-lite"/>
    </source>
</evidence>
<evidence type="ECO:0000313" key="2">
    <source>
        <dbReference type="EMBL" id="MCD7471136.1"/>
    </source>
</evidence>
<feature type="region of interest" description="Disordered" evidence="1">
    <location>
        <begin position="1"/>
        <end position="22"/>
    </location>
</feature>
<feature type="compositionally biased region" description="Polar residues" evidence="1">
    <location>
        <begin position="1"/>
        <end position="18"/>
    </location>
</feature>
<sequence length="57" mass="5970">MGLQTVSLSPTSTTTETNPHAMPEGVQVALFEMGRPQVGRHGGSDIAQAHESASVHQ</sequence>
<protein>
    <submittedName>
        <fullName evidence="2">Uncharacterized protein</fullName>
    </submittedName>
</protein>
<name>A0ABS8TJT1_DATST</name>
<gene>
    <name evidence="2" type="ORF">HAX54_011444</name>
</gene>
<organism evidence="2 3">
    <name type="scientific">Datura stramonium</name>
    <name type="common">Jimsonweed</name>
    <name type="synonym">Common thornapple</name>
    <dbReference type="NCBI Taxonomy" id="4076"/>
    <lineage>
        <taxon>Eukaryota</taxon>
        <taxon>Viridiplantae</taxon>
        <taxon>Streptophyta</taxon>
        <taxon>Embryophyta</taxon>
        <taxon>Tracheophyta</taxon>
        <taxon>Spermatophyta</taxon>
        <taxon>Magnoliopsida</taxon>
        <taxon>eudicotyledons</taxon>
        <taxon>Gunneridae</taxon>
        <taxon>Pentapetalae</taxon>
        <taxon>asterids</taxon>
        <taxon>lamiids</taxon>
        <taxon>Solanales</taxon>
        <taxon>Solanaceae</taxon>
        <taxon>Solanoideae</taxon>
        <taxon>Datureae</taxon>
        <taxon>Datura</taxon>
    </lineage>
</organism>
<accession>A0ABS8TJT1</accession>
<feature type="non-terminal residue" evidence="2">
    <location>
        <position position="57"/>
    </location>
</feature>
<comment type="caution">
    <text evidence="2">The sequence shown here is derived from an EMBL/GenBank/DDBJ whole genome shotgun (WGS) entry which is preliminary data.</text>
</comment>
<dbReference type="Proteomes" id="UP000823775">
    <property type="component" value="Unassembled WGS sequence"/>
</dbReference>
<evidence type="ECO:0000313" key="3">
    <source>
        <dbReference type="Proteomes" id="UP000823775"/>
    </source>
</evidence>
<keyword evidence="3" id="KW-1185">Reference proteome</keyword>
<feature type="region of interest" description="Disordered" evidence="1">
    <location>
        <begin position="35"/>
        <end position="57"/>
    </location>
</feature>
<proteinExistence type="predicted"/>
<dbReference type="EMBL" id="JACEIK010001651">
    <property type="protein sequence ID" value="MCD7471136.1"/>
    <property type="molecule type" value="Genomic_DNA"/>
</dbReference>